<dbReference type="InterPro" id="IPR051553">
    <property type="entry name" value="Ran_GTPase-activating"/>
</dbReference>
<keyword evidence="2" id="KW-0677">Repeat</keyword>
<gene>
    <name evidence="6" type="ORF">SCHPADRAFT_816577</name>
</gene>
<dbReference type="InterPro" id="IPR000408">
    <property type="entry name" value="Reg_chr_condens"/>
</dbReference>
<feature type="region of interest" description="Disordered" evidence="4">
    <location>
        <begin position="1"/>
        <end position="32"/>
    </location>
</feature>
<evidence type="ECO:0000313" key="7">
    <source>
        <dbReference type="Proteomes" id="UP000053477"/>
    </source>
</evidence>
<dbReference type="PANTHER" id="PTHR45982">
    <property type="entry name" value="REGULATOR OF CHROMOSOME CONDENSATION"/>
    <property type="match status" value="1"/>
</dbReference>
<feature type="repeat" description="RCC1" evidence="3">
    <location>
        <begin position="232"/>
        <end position="284"/>
    </location>
</feature>
<evidence type="ECO:0000256" key="3">
    <source>
        <dbReference type="PROSITE-ProRule" id="PRU00235"/>
    </source>
</evidence>
<sequence>MPRIFFPHAKSETTSEPRKPPRRPLNDLPCPPLHHRPASQVLIFGNGDMGQFGLGTSVTGDISKPRLHAWFEAAAQNDTLGSEVGAGVEQVCAGGMHTLAIDELGKVWSWGVNDHGALGRQTSDVVDAENPDEVVDTELLESQPMVVQGLLDEDFRAVQVAAGDSISVAVSADGRLRAWGSFRASDGLLGFDNKDKDAKSQVEPISIPSLANLVFAQVACGTDHVLALTVHGTVYVWGNGQQAQLGRRIIERRKVNGLSPERLAIRRIVYVAAGNFHSFAISETGAVYAWGLNNMRQTGVEDLEEGDEDIVWTPTEVASLSPTALGDGRRVVQISGGEHHTLFLLNDGSVYGCGRCDGFELGLPDDHPEILALEADASGNDSTSSTASAPRASCVAKPTLISFPPPPTPSDPNPKLPPYKLYILTPIPNPIAHISAGTRHNLAVSREGHAYSWGLGQSCQLGLGSSIEDQKTPARLRSHLLDELDSEKNGWNWTVENASAGGQHCVLVARKVQ</sequence>
<dbReference type="OrthoDB" id="61110at2759"/>
<dbReference type="FunCoup" id="A0A0H2SF21">
    <property type="interactions" value="775"/>
</dbReference>
<dbReference type="Gene3D" id="2.130.10.30">
    <property type="entry name" value="Regulator of chromosome condensation 1/beta-lactamase-inhibitor protein II"/>
    <property type="match status" value="1"/>
</dbReference>
<feature type="repeat" description="RCC1" evidence="3">
    <location>
        <begin position="39"/>
        <end position="104"/>
    </location>
</feature>
<dbReference type="SUPFAM" id="SSF50985">
    <property type="entry name" value="RCC1/BLIP-II"/>
    <property type="match status" value="1"/>
</dbReference>
<evidence type="ECO:0000256" key="1">
    <source>
        <dbReference type="ARBA" id="ARBA00022658"/>
    </source>
</evidence>
<dbReference type="Proteomes" id="UP000053477">
    <property type="component" value="Unassembled WGS sequence"/>
</dbReference>
<dbReference type="AlphaFoldDB" id="A0A0H2SF21"/>
<keyword evidence="7" id="KW-1185">Reference proteome</keyword>
<dbReference type="PROSITE" id="PS00626">
    <property type="entry name" value="RCC1_2"/>
    <property type="match status" value="3"/>
</dbReference>
<dbReference type="Pfam" id="PF25390">
    <property type="entry name" value="WD40_RLD"/>
    <property type="match status" value="1"/>
</dbReference>
<dbReference type="PRINTS" id="PR00633">
    <property type="entry name" value="RCCNDNSATION"/>
</dbReference>
<dbReference type="PROSITE" id="PS00625">
    <property type="entry name" value="RCC1_1"/>
    <property type="match status" value="1"/>
</dbReference>
<feature type="repeat" description="RCC1" evidence="3">
    <location>
        <begin position="105"/>
        <end position="173"/>
    </location>
</feature>
<feature type="domain" description="RCC1-like" evidence="5">
    <location>
        <begin position="40"/>
        <end position="507"/>
    </location>
</feature>
<reference evidence="6 7" key="1">
    <citation type="submission" date="2015-04" db="EMBL/GenBank/DDBJ databases">
        <title>Complete genome sequence of Schizopora paradoxa KUC8140, a cosmopolitan wood degrader in East Asia.</title>
        <authorList>
            <consortium name="DOE Joint Genome Institute"/>
            <person name="Min B."/>
            <person name="Park H."/>
            <person name="Jang Y."/>
            <person name="Kim J.-J."/>
            <person name="Kim K.H."/>
            <person name="Pangilinan J."/>
            <person name="Lipzen A."/>
            <person name="Riley R."/>
            <person name="Grigoriev I.V."/>
            <person name="Spatafora J.W."/>
            <person name="Choi I.-G."/>
        </authorList>
    </citation>
    <scope>NUCLEOTIDE SEQUENCE [LARGE SCALE GENOMIC DNA]</scope>
    <source>
        <strain evidence="6 7">KUC8140</strain>
    </source>
</reference>
<organism evidence="6 7">
    <name type="scientific">Schizopora paradoxa</name>
    <dbReference type="NCBI Taxonomy" id="27342"/>
    <lineage>
        <taxon>Eukaryota</taxon>
        <taxon>Fungi</taxon>
        <taxon>Dikarya</taxon>
        <taxon>Basidiomycota</taxon>
        <taxon>Agaricomycotina</taxon>
        <taxon>Agaricomycetes</taxon>
        <taxon>Hymenochaetales</taxon>
        <taxon>Schizoporaceae</taxon>
        <taxon>Schizopora</taxon>
    </lineage>
</organism>
<evidence type="ECO:0000259" key="5">
    <source>
        <dbReference type="Pfam" id="PF25390"/>
    </source>
</evidence>
<evidence type="ECO:0000313" key="6">
    <source>
        <dbReference type="EMBL" id="KLO20338.1"/>
    </source>
</evidence>
<evidence type="ECO:0000256" key="4">
    <source>
        <dbReference type="SAM" id="MobiDB-lite"/>
    </source>
</evidence>
<evidence type="ECO:0000256" key="2">
    <source>
        <dbReference type="ARBA" id="ARBA00022737"/>
    </source>
</evidence>
<protein>
    <submittedName>
        <fullName evidence="6">RCC1/BLIP-II protein</fullName>
    </submittedName>
</protein>
<dbReference type="GO" id="GO:0005737">
    <property type="term" value="C:cytoplasm"/>
    <property type="evidence" value="ECO:0007669"/>
    <property type="project" value="TreeGrafter"/>
</dbReference>
<dbReference type="GO" id="GO:0005085">
    <property type="term" value="F:guanyl-nucleotide exchange factor activity"/>
    <property type="evidence" value="ECO:0007669"/>
    <property type="project" value="TreeGrafter"/>
</dbReference>
<dbReference type="InParanoid" id="A0A0H2SF21"/>
<dbReference type="InterPro" id="IPR058923">
    <property type="entry name" value="RCC1-like_dom"/>
</dbReference>
<proteinExistence type="predicted"/>
<accession>A0A0H2SF21</accession>
<dbReference type="PANTHER" id="PTHR45982:SF1">
    <property type="entry name" value="REGULATOR OF CHROMOSOME CONDENSATION"/>
    <property type="match status" value="1"/>
</dbReference>
<feature type="repeat" description="RCC1" evidence="3">
    <location>
        <begin position="174"/>
        <end position="231"/>
    </location>
</feature>
<feature type="compositionally biased region" description="Basic and acidic residues" evidence="4">
    <location>
        <begin position="9"/>
        <end position="19"/>
    </location>
</feature>
<name>A0A0H2SF21_9AGAM</name>
<dbReference type="EMBL" id="KQ085882">
    <property type="protein sequence ID" value="KLO20338.1"/>
    <property type="molecule type" value="Genomic_DNA"/>
</dbReference>
<feature type="repeat" description="RCC1" evidence="3">
    <location>
        <begin position="448"/>
        <end position="511"/>
    </location>
</feature>
<dbReference type="STRING" id="27342.A0A0H2SF21"/>
<dbReference type="InterPro" id="IPR009091">
    <property type="entry name" value="RCC1/BLIP-II"/>
</dbReference>
<feature type="repeat" description="RCC1" evidence="3">
    <location>
        <begin position="285"/>
        <end position="347"/>
    </location>
</feature>
<keyword evidence="1" id="KW-0344">Guanine-nucleotide releasing factor</keyword>
<dbReference type="PROSITE" id="PS50012">
    <property type="entry name" value="RCC1_3"/>
    <property type="match status" value="6"/>
</dbReference>